<dbReference type="Pfam" id="PF00583">
    <property type="entry name" value="Acetyltransf_1"/>
    <property type="match status" value="1"/>
</dbReference>
<dbReference type="InterPro" id="IPR000182">
    <property type="entry name" value="GNAT_dom"/>
</dbReference>
<evidence type="ECO:0000256" key="1">
    <source>
        <dbReference type="ARBA" id="ARBA00022679"/>
    </source>
</evidence>
<evidence type="ECO:0000313" key="6">
    <source>
        <dbReference type="Proteomes" id="UP001321018"/>
    </source>
</evidence>
<feature type="domain" description="N-acetyltransferase" evidence="2">
    <location>
        <begin position="4"/>
        <end position="174"/>
    </location>
</feature>
<reference evidence="3 5" key="1">
    <citation type="submission" date="2022-09" db="EMBL/GenBank/DDBJ databases">
        <title>Enrichment on poylsaccharides allowed isolation of novel metabolic and taxonomic groups of Haloarchaea.</title>
        <authorList>
            <person name="Sorokin D.Y."/>
            <person name="Elcheninov A.G."/>
            <person name="Khizhniak T.V."/>
            <person name="Kolganova T.V."/>
            <person name="Kublanov I.V."/>
        </authorList>
    </citation>
    <scope>NUCLEOTIDE SEQUENCE</scope>
    <source>
        <strain evidence="4 5">AArc-m2/3/4</strain>
        <strain evidence="3">AArc-xg1-1</strain>
    </source>
</reference>
<name>A0AAP2Z235_9EURY</name>
<proteinExistence type="predicted"/>
<evidence type="ECO:0000313" key="4">
    <source>
        <dbReference type="EMBL" id="MCU4972227.1"/>
    </source>
</evidence>
<dbReference type="InterPro" id="IPR050769">
    <property type="entry name" value="NAT_camello-type"/>
</dbReference>
<dbReference type="CDD" id="cd04301">
    <property type="entry name" value="NAT_SF"/>
    <property type="match status" value="1"/>
</dbReference>
<dbReference type="PROSITE" id="PS51186">
    <property type="entry name" value="GNAT"/>
    <property type="match status" value="1"/>
</dbReference>
<keyword evidence="1" id="KW-0808">Transferase</keyword>
<sequence length="175" mass="19857">MAPLRIRRYEPRDEDAVWDLHVRALSAAGAYDEEFAHLDADLRRVEAAYLDLEAGGEFLVGEYDGALVAMGGFQPSDERDETAVLRRMRVAPDHHRRGFGTAILEALEARARDDGFERIVLDTTARQAAAVAFYESHGYELWRRDTLEMGDESDGEEAENSETLEMLFYEKRLEG</sequence>
<dbReference type="RefSeq" id="WP_338004992.1">
    <property type="nucleotide sequence ID" value="NZ_JAOPKA010000013.1"/>
</dbReference>
<dbReference type="Gene3D" id="3.40.630.30">
    <property type="match status" value="1"/>
</dbReference>
<evidence type="ECO:0000313" key="5">
    <source>
        <dbReference type="Proteomes" id="UP001320972"/>
    </source>
</evidence>
<evidence type="ECO:0000259" key="2">
    <source>
        <dbReference type="PROSITE" id="PS51186"/>
    </source>
</evidence>
<dbReference type="PANTHER" id="PTHR13947">
    <property type="entry name" value="GNAT FAMILY N-ACETYLTRANSFERASE"/>
    <property type="match status" value="1"/>
</dbReference>
<dbReference type="SUPFAM" id="SSF55729">
    <property type="entry name" value="Acyl-CoA N-acyltransferases (Nat)"/>
    <property type="match status" value="1"/>
</dbReference>
<dbReference type="GO" id="GO:0008080">
    <property type="term" value="F:N-acetyltransferase activity"/>
    <property type="evidence" value="ECO:0007669"/>
    <property type="project" value="InterPro"/>
</dbReference>
<keyword evidence="5" id="KW-1185">Reference proteome</keyword>
<comment type="caution">
    <text evidence="3">The sequence shown here is derived from an EMBL/GenBank/DDBJ whole genome shotgun (WGS) entry which is preliminary data.</text>
</comment>
<gene>
    <name evidence="4" type="ORF">OB955_05695</name>
    <name evidence="3" type="ORF">OB960_17460</name>
</gene>
<dbReference type="Proteomes" id="UP001320972">
    <property type="component" value="Unassembled WGS sequence"/>
</dbReference>
<dbReference type="PANTHER" id="PTHR13947:SF37">
    <property type="entry name" value="LD18367P"/>
    <property type="match status" value="1"/>
</dbReference>
<organism evidence="3 6">
    <name type="scientific">Natronoglomus mannanivorans</name>
    <dbReference type="NCBI Taxonomy" id="2979990"/>
    <lineage>
        <taxon>Archaea</taxon>
        <taxon>Methanobacteriati</taxon>
        <taxon>Methanobacteriota</taxon>
        <taxon>Stenosarchaea group</taxon>
        <taxon>Halobacteria</taxon>
        <taxon>Halobacteriales</taxon>
        <taxon>Natrialbaceae</taxon>
        <taxon>Natronoglomus</taxon>
    </lineage>
</organism>
<dbReference type="EMBL" id="JAOPKB010000002">
    <property type="protein sequence ID" value="MCU4972227.1"/>
    <property type="molecule type" value="Genomic_DNA"/>
</dbReference>
<dbReference type="InterPro" id="IPR016181">
    <property type="entry name" value="Acyl_CoA_acyltransferase"/>
</dbReference>
<dbReference type="Proteomes" id="UP001321018">
    <property type="component" value="Unassembled WGS sequence"/>
</dbReference>
<dbReference type="EMBL" id="JAOPKA010000013">
    <property type="protein sequence ID" value="MCU4743178.1"/>
    <property type="molecule type" value="Genomic_DNA"/>
</dbReference>
<protein>
    <submittedName>
        <fullName evidence="3">GNAT family N-acetyltransferase</fullName>
    </submittedName>
</protein>
<dbReference type="AlphaFoldDB" id="A0AAP2Z235"/>
<evidence type="ECO:0000313" key="3">
    <source>
        <dbReference type="EMBL" id="MCU4743178.1"/>
    </source>
</evidence>
<accession>A0AAP2Z235</accession>